<feature type="region of interest" description="Disordered" evidence="1">
    <location>
        <begin position="1"/>
        <end position="42"/>
    </location>
</feature>
<organism evidence="2 3">
    <name type="scientific">Lithospermum erythrorhizon</name>
    <name type="common">Purple gromwell</name>
    <name type="synonym">Lithospermum officinale var. erythrorhizon</name>
    <dbReference type="NCBI Taxonomy" id="34254"/>
    <lineage>
        <taxon>Eukaryota</taxon>
        <taxon>Viridiplantae</taxon>
        <taxon>Streptophyta</taxon>
        <taxon>Embryophyta</taxon>
        <taxon>Tracheophyta</taxon>
        <taxon>Spermatophyta</taxon>
        <taxon>Magnoliopsida</taxon>
        <taxon>eudicotyledons</taxon>
        <taxon>Gunneridae</taxon>
        <taxon>Pentapetalae</taxon>
        <taxon>asterids</taxon>
        <taxon>lamiids</taxon>
        <taxon>Boraginales</taxon>
        <taxon>Boraginaceae</taxon>
        <taxon>Boraginoideae</taxon>
        <taxon>Lithospermeae</taxon>
        <taxon>Lithospermum</taxon>
    </lineage>
</organism>
<protein>
    <recommendedName>
        <fullName evidence="4">Retrotransposon gag protein</fullName>
    </recommendedName>
</protein>
<reference evidence="2 3" key="1">
    <citation type="submission" date="2024-01" db="EMBL/GenBank/DDBJ databases">
        <title>The complete chloroplast genome sequence of Lithospermum erythrorhizon: insights into the phylogenetic relationship among Boraginaceae species and the maternal lineages of purple gromwells.</title>
        <authorList>
            <person name="Okada T."/>
            <person name="Watanabe K."/>
        </authorList>
    </citation>
    <scope>NUCLEOTIDE SEQUENCE [LARGE SCALE GENOMIC DNA]</scope>
</reference>
<dbReference type="AlphaFoldDB" id="A0AAV3R0S8"/>
<sequence length="137" mass="15825">MELTITSNKGRGGNTATATPYKAKYEAKKPREASKIGNKDPHAINSTSTKFFFKTKRTVRGLNLGDSKRLTLKEMQAKEYPFFKSDIPEMFEELPKAKLIELPEPKRLEEAYQSTEPDYCKYHRVLGHPMEKCFFKE</sequence>
<gene>
    <name evidence="2" type="ORF">LIER_23412</name>
</gene>
<dbReference type="PANTHER" id="PTHR33437:SF2">
    <property type="entry name" value="OS06G0361200 PROTEIN"/>
    <property type="match status" value="1"/>
</dbReference>
<dbReference type="Proteomes" id="UP001454036">
    <property type="component" value="Unassembled WGS sequence"/>
</dbReference>
<proteinExistence type="predicted"/>
<evidence type="ECO:0000313" key="3">
    <source>
        <dbReference type="Proteomes" id="UP001454036"/>
    </source>
</evidence>
<evidence type="ECO:0008006" key="4">
    <source>
        <dbReference type="Google" id="ProtNLM"/>
    </source>
</evidence>
<evidence type="ECO:0000313" key="2">
    <source>
        <dbReference type="EMBL" id="GAA0168770.1"/>
    </source>
</evidence>
<accession>A0AAV3R0S8</accession>
<evidence type="ECO:0000256" key="1">
    <source>
        <dbReference type="SAM" id="MobiDB-lite"/>
    </source>
</evidence>
<dbReference type="PANTHER" id="PTHR33437">
    <property type="entry name" value="OS06G0361200 PROTEIN"/>
    <property type="match status" value="1"/>
</dbReference>
<feature type="compositionally biased region" description="Basic and acidic residues" evidence="1">
    <location>
        <begin position="23"/>
        <end position="42"/>
    </location>
</feature>
<feature type="compositionally biased region" description="Polar residues" evidence="1">
    <location>
        <begin position="1"/>
        <end position="18"/>
    </location>
</feature>
<comment type="caution">
    <text evidence="2">The sequence shown here is derived from an EMBL/GenBank/DDBJ whole genome shotgun (WGS) entry which is preliminary data.</text>
</comment>
<keyword evidence="3" id="KW-1185">Reference proteome</keyword>
<dbReference type="EMBL" id="BAABME010006585">
    <property type="protein sequence ID" value="GAA0168770.1"/>
    <property type="molecule type" value="Genomic_DNA"/>
</dbReference>
<name>A0AAV3R0S8_LITER</name>